<name>A0A1H0VHV0_HALAD</name>
<feature type="transmembrane region" description="Helical" evidence="1">
    <location>
        <begin position="6"/>
        <end position="23"/>
    </location>
</feature>
<keyword evidence="1" id="KW-0812">Transmembrane</keyword>
<accession>A0A1H0VHV0</accession>
<dbReference type="Proteomes" id="UP000198860">
    <property type="component" value="Unassembled WGS sequence"/>
</dbReference>
<proteinExistence type="predicted"/>
<evidence type="ECO:0000256" key="1">
    <source>
        <dbReference type="SAM" id="Phobius"/>
    </source>
</evidence>
<dbReference type="EMBL" id="FNIZ01000036">
    <property type="protein sequence ID" value="SDP78030.1"/>
    <property type="molecule type" value="Genomic_DNA"/>
</dbReference>
<sequence>MWSMISIIVLALGIFLLEFPKLYKKNRKKEAWFFTIFLLSFTIISVLESLEVELPNPLDLIQTFYKMIGF</sequence>
<feature type="transmembrane region" description="Helical" evidence="1">
    <location>
        <begin position="30"/>
        <end position="47"/>
    </location>
</feature>
<keyword evidence="1" id="KW-1133">Transmembrane helix</keyword>
<evidence type="ECO:0000313" key="3">
    <source>
        <dbReference type="Proteomes" id="UP000198860"/>
    </source>
</evidence>
<organism evidence="2 3">
    <name type="scientific">Halobacillus aidingensis</name>
    <dbReference type="NCBI Taxonomy" id="240303"/>
    <lineage>
        <taxon>Bacteria</taxon>
        <taxon>Bacillati</taxon>
        <taxon>Bacillota</taxon>
        <taxon>Bacilli</taxon>
        <taxon>Bacillales</taxon>
        <taxon>Bacillaceae</taxon>
        <taxon>Halobacillus</taxon>
    </lineage>
</organism>
<dbReference type="RefSeq" id="WP_089654898.1">
    <property type="nucleotide sequence ID" value="NZ_FNIZ01000036.1"/>
</dbReference>
<reference evidence="3" key="1">
    <citation type="submission" date="2016-10" db="EMBL/GenBank/DDBJ databases">
        <authorList>
            <person name="Varghese N."/>
            <person name="Submissions S."/>
        </authorList>
    </citation>
    <scope>NUCLEOTIDE SEQUENCE [LARGE SCALE GENOMIC DNA]</scope>
    <source>
        <strain evidence="3">CGMCC 1.3703</strain>
    </source>
</reference>
<evidence type="ECO:0000313" key="2">
    <source>
        <dbReference type="EMBL" id="SDP78030.1"/>
    </source>
</evidence>
<protein>
    <submittedName>
        <fullName evidence="2">Uncharacterized protein</fullName>
    </submittedName>
</protein>
<dbReference type="STRING" id="240303.SAMN05421677_13615"/>
<dbReference type="OrthoDB" id="2440830at2"/>
<keyword evidence="3" id="KW-1185">Reference proteome</keyword>
<keyword evidence="1" id="KW-0472">Membrane</keyword>
<dbReference type="AlphaFoldDB" id="A0A1H0VHV0"/>
<gene>
    <name evidence="2" type="ORF">SAMN05421677_13615</name>
</gene>